<evidence type="ECO:0000256" key="2">
    <source>
        <dbReference type="ARBA" id="ARBA00022801"/>
    </source>
</evidence>
<evidence type="ECO:0000313" key="5">
    <source>
        <dbReference type="EMBL" id="GFD24308.1"/>
    </source>
</evidence>
<feature type="non-terminal residue" evidence="5">
    <location>
        <position position="184"/>
    </location>
</feature>
<organism evidence="5">
    <name type="scientific">Tanacetum cinerariifolium</name>
    <name type="common">Dalmatian daisy</name>
    <name type="synonym">Chrysanthemum cinerariifolium</name>
    <dbReference type="NCBI Taxonomy" id="118510"/>
    <lineage>
        <taxon>Eukaryota</taxon>
        <taxon>Viridiplantae</taxon>
        <taxon>Streptophyta</taxon>
        <taxon>Embryophyta</taxon>
        <taxon>Tracheophyta</taxon>
        <taxon>Spermatophyta</taxon>
        <taxon>Magnoliopsida</taxon>
        <taxon>eudicotyledons</taxon>
        <taxon>Gunneridae</taxon>
        <taxon>Pentapetalae</taxon>
        <taxon>asterids</taxon>
        <taxon>campanulids</taxon>
        <taxon>Asterales</taxon>
        <taxon>Asteraceae</taxon>
        <taxon>Asteroideae</taxon>
        <taxon>Anthemideae</taxon>
        <taxon>Anthemidinae</taxon>
        <taxon>Tanacetum</taxon>
    </lineage>
</organism>
<gene>
    <name evidence="5" type="ORF">Tci_896277</name>
</gene>
<dbReference type="Pfam" id="PF03308">
    <property type="entry name" value="MeaB"/>
    <property type="match status" value="1"/>
</dbReference>
<keyword evidence="1" id="KW-0547">Nucleotide-binding</keyword>
<reference evidence="5" key="1">
    <citation type="journal article" date="2019" name="Sci. Rep.">
        <title>Draft genome of Tanacetum cinerariifolium, the natural source of mosquito coil.</title>
        <authorList>
            <person name="Yamashiro T."/>
            <person name="Shiraishi A."/>
            <person name="Satake H."/>
            <person name="Nakayama K."/>
        </authorList>
    </citation>
    <scope>NUCLEOTIDE SEQUENCE</scope>
</reference>
<evidence type="ECO:0000256" key="3">
    <source>
        <dbReference type="ARBA" id="ARBA00023134"/>
    </source>
</evidence>
<dbReference type="PANTHER" id="PTHR43087:SF1">
    <property type="entry name" value="LAO_AO TRANSPORT SYSTEM ATPASE"/>
    <property type="match status" value="1"/>
</dbReference>
<accession>A0A699USK8</accession>
<dbReference type="AlphaFoldDB" id="A0A699USK8"/>
<dbReference type="PANTHER" id="PTHR43087">
    <property type="entry name" value="LYSINE/ARGININE/ORNITHINE TRANSPORT SYSTEM KINASE"/>
    <property type="match status" value="1"/>
</dbReference>
<keyword evidence="2" id="KW-0378">Hydrolase</keyword>
<sequence>MRSLATRQSNLALSRYVQDAVDVVRAANYDLIILETSGIGQSDTEIIEHSDASLYVMTPEYGAATQLEKIDMLDFADVIALNKFDKRGALDALRDVRKQYQRNHGLWDTPTDQMPVFGTIASQFNDPGMNRLYRAVLKMLETKTGATFASHLETSAEDSEKIYIIPPHRTRYLSEIAETNRAYD</sequence>
<evidence type="ECO:0000256" key="4">
    <source>
        <dbReference type="ARBA" id="ARBA00023186"/>
    </source>
</evidence>
<evidence type="ECO:0000256" key="1">
    <source>
        <dbReference type="ARBA" id="ARBA00022741"/>
    </source>
</evidence>
<keyword evidence="3" id="KW-0342">GTP-binding</keyword>
<comment type="caution">
    <text evidence="5">The sequence shown here is derived from an EMBL/GenBank/DDBJ whole genome shotgun (WGS) entry which is preliminary data.</text>
</comment>
<dbReference type="Gene3D" id="3.40.50.300">
    <property type="entry name" value="P-loop containing nucleotide triphosphate hydrolases"/>
    <property type="match status" value="1"/>
</dbReference>
<proteinExistence type="predicted"/>
<keyword evidence="4" id="KW-0143">Chaperone</keyword>
<name>A0A699USK8_TANCI</name>
<dbReference type="InterPro" id="IPR027417">
    <property type="entry name" value="P-loop_NTPase"/>
</dbReference>
<dbReference type="SUPFAM" id="SSF52540">
    <property type="entry name" value="P-loop containing nucleoside triphosphate hydrolases"/>
    <property type="match status" value="1"/>
</dbReference>
<dbReference type="GO" id="GO:0005525">
    <property type="term" value="F:GTP binding"/>
    <property type="evidence" value="ECO:0007669"/>
    <property type="project" value="UniProtKB-KW"/>
</dbReference>
<dbReference type="EMBL" id="BKCJ011351429">
    <property type="protein sequence ID" value="GFD24308.1"/>
    <property type="molecule type" value="Genomic_DNA"/>
</dbReference>
<protein>
    <recommendedName>
        <fullName evidence="6">Methylmalonyl-CoA mutase</fullName>
    </recommendedName>
</protein>
<dbReference type="GO" id="GO:0016787">
    <property type="term" value="F:hydrolase activity"/>
    <property type="evidence" value="ECO:0007669"/>
    <property type="project" value="UniProtKB-KW"/>
</dbReference>
<evidence type="ECO:0008006" key="6">
    <source>
        <dbReference type="Google" id="ProtNLM"/>
    </source>
</evidence>
<dbReference type="InterPro" id="IPR052040">
    <property type="entry name" value="GTPase/Isobutyryl-CoA_mutase"/>
</dbReference>